<evidence type="ECO:0000256" key="2">
    <source>
        <dbReference type="ARBA" id="ARBA00005992"/>
    </source>
</evidence>
<sequence length="537" mass="61891">MKHSVILFAVFIFFAVQSYGQVNLEVELRARLEHVLPEEKIRVNSDILEYSNQIHGFYANQAFQPVWLSNGQLRSNAKEFIQILDEVKYDGLDPRFYHQNLILALVQSIQNGNEGNLVDLELILTDAFFQVTKDLHQGKVNYEQFEKDWEIKPKVPRFNYSDLLLQAKNGASFPSIFEKLYPDFKMYSHGREIIKNLYALDQKYPDSWKDISLRGAIRVGEENKILPDMRQRLAFWGYMNDEHLTQNLLYDSTAMLAIKAFQKRNGMEPDGVVGKLTINALNQSPADLIDKAAINMERLRWLPDTLKTGPMVLVNIANYQLDFLNDLDTLLSERVIVGKRFHESPIFQGEMSYIVFSPYWNLPTSITRGEILPKARKDPGYLASKNIEIVDNSGQVVSPESVDWNSKSFPYRLRQKPGETNSLGLVKFMFPNSHSVYIHDTPARSLFAREERAMSHGCIRVQNPSDFAALLLRDKPEWTAQKIDEAMHQSTEKTVYLKEKIPVVLLYLTFWADGAGNGHFRPDVYERDEELLAALRK</sequence>
<dbReference type="Pfam" id="PF01471">
    <property type="entry name" value="PG_binding_1"/>
    <property type="match status" value="1"/>
</dbReference>
<dbReference type="PROSITE" id="PS52029">
    <property type="entry name" value="LD_TPASE"/>
    <property type="match status" value="1"/>
</dbReference>
<dbReference type="EMBL" id="JBHRZS010000007">
    <property type="protein sequence ID" value="MFC3880536.1"/>
    <property type="molecule type" value="Genomic_DNA"/>
</dbReference>
<dbReference type="InterPro" id="IPR038063">
    <property type="entry name" value="Transpep_catalytic_dom"/>
</dbReference>
<dbReference type="CDD" id="cd16913">
    <property type="entry name" value="YkuD_like"/>
    <property type="match status" value="1"/>
</dbReference>
<organism evidence="9 10">
    <name type="scientific">Algoriphagus namhaensis</name>
    <dbReference type="NCBI Taxonomy" id="915353"/>
    <lineage>
        <taxon>Bacteria</taxon>
        <taxon>Pseudomonadati</taxon>
        <taxon>Bacteroidota</taxon>
        <taxon>Cytophagia</taxon>
        <taxon>Cytophagales</taxon>
        <taxon>Cyclobacteriaceae</taxon>
        <taxon>Algoriphagus</taxon>
    </lineage>
</organism>
<protein>
    <submittedName>
        <fullName evidence="9">Murein L,D-transpeptidase</fullName>
    </submittedName>
</protein>
<reference evidence="10" key="1">
    <citation type="journal article" date="2019" name="Int. J. Syst. Evol. Microbiol.">
        <title>The Global Catalogue of Microorganisms (GCM) 10K type strain sequencing project: providing services to taxonomists for standard genome sequencing and annotation.</title>
        <authorList>
            <consortium name="The Broad Institute Genomics Platform"/>
            <consortium name="The Broad Institute Genome Sequencing Center for Infectious Disease"/>
            <person name="Wu L."/>
            <person name="Ma J."/>
        </authorList>
    </citation>
    <scope>NUCLEOTIDE SEQUENCE [LARGE SCALE GENOMIC DNA]</scope>
    <source>
        <strain evidence="10">CCUG 60523</strain>
    </source>
</reference>
<dbReference type="RefSeq" id="WP_377905893.1">
    <property type="nucleotide sequence ID" value="NZ_JBHRZS010000007.1"/>
</dbReference>
<keyword evidence="10" id="KW-1185">Reference proteome</keyword>
<dbReference type="InterPro" id="IPR036366">
    <property type="entry name" value="PGBDSf"/>
</dbReference>
<keyword evidence="3" id="KW-0808">Transferase</keyword>
<keyword evidence="4 7" id="KW-0133">Cell shape</keyword>
<dbReference type="SUPFAM" id="SSF141523">
    <property type="entry name" value="L,D-transpeptidase catalytic domain-like"/>
    <property type="match status" value="1"/>
</dbReference>
<gene>
    <name evidence="9" type="ORF">ACFOSV_10130</name>
</gene>
<evidence type="ECO:0000256" key="6">
    <source>
        <dbReference type="ARBA" id="ARBA00023316"/>
    </source>
</evidence>
<comment type="caution">
    <text evidence="9">The sequence shown here is derived from an EMBL/GenBank/DDBJ whole genome shotgun (WGS) entry which is preliminary data.</text>
</comment>
<comment type="pathway">
    <text evidence="1 7">Cell wall biogenesis; peptidoglycan biosynthesis.</text>
</comment>
<evidence type="ECO:0000256" key="7">
    <source>
        <dbReference type="PROSITE-ProRule" id="PRU01373"/>
    </source>
</evidence>
<keyword evidence="5 7" id="KW-0573">Peptidoglycan synthesis</keyword>
<dbReference type="InterPro" id="IPR005490">
    <property type="entry name" value="LD_TPept_cat_dom"/>
</dbReference>
<proteinExistence type="inferred from homology"/>
<dbReference type="Gene3D" id="2.40.440.10">
    <property type="entry name" value="L,D-transpeptidase catalytic domain-like"/>
    <property type="match status" value="1"/>
</dbReference>
<dbReference type="InterPro" id="IPR002477">
    <property type="entry name" value="Peptidoglycan-bd-like"/>
</dbReference>
<dbReference type="Proteomes" id="UP001595805">
    <property type="component" value="Unassembled WGS sequence"/>
</dbReference>
<evidence type="ECO:0000256" key="3">
    <source>
        <dbReference type="ARBA" id="ARBA00022679"/>
    </source>
</evidence>
<feature type="active site" description="Nucleophile" evidence="7">
    <location>
        <position position="458"/>
    </location>
</feature>
<evidence type="ECO:0000313" key="9">
    <source>
        <dbReference type="EMBL" id="MFC3880536.1"/>
    </source>
</evidence>
<dbReference type="InterPro" id="IPR036365">
    <property type="entry name" value="PGBD-like_sf"/>
</dbReference>
<feature type="domain" description="L,D-TPase catalytic" evidence="8">
    <location>
        <begin position="310"/>
        <end position="496"/>
    </location>
</feature>
<dbReference type="Pfam" id="PF20142">
    <property type="entry name" value="Scaffold"/>
    <property type="match status" value="1"/>
</dbReference>
<accession>A0ABV8AUB7</accession>
<evidence type="ECO:0000256" key="4">
    <source>
        <dbReference type="ARBA" id="ARBA00022960"/>
    </source>
</evidence>
<evidence type="ECO:0000256" key="1">
    <source>
        <dbReference type="ARBA" id="ARBA00004752"/>
    </source>
</evidence>
<dbReference type="PANTHER" id="PTHR41533:SF2">
    <property type="entry name" value="BLR7131 PROTEIN"/>
    <property type="match status" value="1"/>
</dbReference>
<dbReference type="Pfam" id="PF03734">
    <property type="entry name" value="YkuD"/>
    <property type="match status" value="1"/>
</dbReference>
<name>A0ABV8AUB7_9BACT</name>
<evidence type="ECO:0000259" key="8">
    <source>
        <dbReference type="PROSITE" id="PS52029"/>
    </source>
</evidence>
<dbReference type="SUPFAM" id="SSF47090">
    <property type="entry name" value="PGBD-like"/>
    <property type="match status" value="1"/>
</dbReference>
<evidence type="ECO:0000256" key="5">
    <source>
        <dbReference type="ARBA" id="ARBA00022984"/>
    </source>
</evidence>
<feature type="active site" description="Proton donor/acceptor" evidence="7">
    <location>
        <position position="439"/>
    </location>
</feature>
<comment type="similarity">
    <text evidence="2">Belongs to the YkuD family.</text>
</comment>
<keyword evidence="6 7" id="KW-0961">Cell wall biogenesis/degradation</keyword>
<dbReference type="Gene3D" id="1.10.101.10">
    <property type="entry name" value="PGBD-like superfamily/PGBD"/>
    <property type="match status" value="1"/>
</dbReference>
<dbReference type="PANTHER" id="PTHR41533">
    <property type="entry name" value="L,D-TRANSPEPTIDASE HI_1667-RELATED"/>
    <property type="match status" value="1"/>
</dbReference>
<dbReference type="InterPro" id="IPR045380">
    <property type="entry name" value="LD_TPept_scaffold_dom"/>
</dbReference>
<evidence type="ECO:0000313" key="10">
    <source>
        <dbReference type="Proteomes" id="UP001595805"/>
    </source>
</evidence>
<dbReference type="InterPro" id="IPR052905">
    <property type="entry name" value="LD-transpeptidase_YkuD-like"/>
</dbReference>